<reference evidence="1" key="1">
    <citation type="submission" date="2022-04" db="EMBL/GenBank/DDBJ databases">
        <title>Genome of the entomopathogenic fungus Entomophthora muscae.</title>
        <authorList>
            <person name="Elya C."/>
            <person name="Lovett B.R."/>
            <person name="Lee E."/>
            <person name="Macias A.M."/>
            <person name="Hajek A.E."/>
            <person name="De Bivort B.L."/>
            <person name="Kasson M.T."/>
            <person name="De Fine Licht H.H."/>
            <person name="Stajich J.E."/>
        </authorList>
    </citation>
    <scope>NUCLEOTIDE SEQUENCE</scope>
    <source>
        <strain evidence="1">Berkeley</strain>
    </source>
</reference>
<sequence length="161" mass="18129">MKFHLLVFALFSGIQAQRGLRNDRHSGCRPLINNVAYDCGSPSDTLKIHSLDVSTNEFRRGSTVRIQFKGFLQEDVTAGSKLYARINTRLIRLYQGEQDLCEVVNNDMSPVRCPIRAGPIVIDQSIQIPNMPFGGLFTADVYAVSQTRKQIFNVKANIQLR</sequence>
<proteinExistence type="predicted"/>
<organism evidence="1 2">
    <name type="scientific">Entomophthora muscae</name>
    <dbReference type="NCBI Taxonomy" id="34485"/>
    <lineage>
        <taxon>Eukaryota</taxon>
        <taxon>Fungi</taxon>
        <taxon>Fungi incertae sedis</taxon>
        <taxon>Zoopagomycota</taxon>
        <taxon>Entomophthoromycotina</taxon>
        <taxon>Entomophthoromycetes</taxon>
        <taxon>Entomophthorales</taxon>
        <taxon>Entomophthoraceae</taxon>
        <taxon>Entomophthora</taxon>
    </lineage>
</organism>
<dbReference type="Proteomes" id="UP001165960">
    <property type="component" value="Unassembled WGS sequence"/>
</dbReference>
<comment type="caution">
    <text evidence="1">The sequence shown here is derived from an EMBL/GenBank/DDBJ whole genome shotgun (WGS) entry which is preliminary data.</text>
</comment>
<keyword evidence="2" id="KW-1185">Reference proteome</keyword>
<evidence type="ECO:0000313" key="1">
    <source>
        <dbReference type="EMBL" id="KAJ9056600.1"/>
    </source>
</evidence>
<dbReference type="EMBL" id="QTSX02005903">
    <property type="protein sequence ID" value="KAJ9056600.1"/>
    <property type="molecule type" value="Genomic_DNA"/>
</dbReference>
<name>A0ACC2S2S8_9FUNG</name>
<evidence type="ECO:0000313" key="2">
    <source>
        <dbReference type="Proteomes" id="UP001165960"/>
    </source>
</evidence>
<protein>
    <submittedName>
        <fullName evidence="1">Uncharacterized protein</fullName>
    </submittedName>
</protein>
<accession>A0ACC2S2S8</accession>
<gene>
    <name evidence="1" type="ORF">DSO57_1031286</name>
</gene>